<dbReference type="Gene3D" id="3.30.450.20">
    <property type="entry name" value="PAS domain"/>
    <property type="match status" value="4"/>
</dbReference>
<comment type="catalytic activity">
    <reaction evidence="1">
        <text>ATP + protein L-histidine = ADP + protein N-phospho-L-histidine.</text>
        <dbReference type="EC" id="2.7.13.3"/>
    </reaction>
</comment>
<dbReference type="SUPFAM" id="SSF55781">
    <property type="entry name" value="GAF domain-like"/>
    <property type="match status" value="2"/>
</dbReference>
<dbReference type="InterPro" id="IPR036097">
    <property type="entry name" value="HisK_dim/P_sf"/>
</dbReference>
<feature type="domain" description="CheB-type methylesterase" evidence="13">
    <location>
        <begin position="20"/>
        <end position="199"/>
    </location>
</feature>
<sequence>MYGTESGQANTDSGDPALQRGGAFDLVVLCGSAGGLTAVVTVLQDLPPDFTTPVLVMLHLPPEVGLAALSRRQWRPVEWLQAGAALERGKILVCPPRLSAEILPDSTCVLYPCEGGALERPIDRLLLSVARSVGDRALAVVLTGMGDDAAVGTSELHRAGACVLAQEPESAEYPSMPKATIAAGAATMVLPLDELGHVIGELADGMPTRRLRAELGAVERTFGAHGEVAARAREIDWSQTGLGAVISWPHELRVMTRMVVESVYPAAVWWGPDLIQIYNDPWRQFLGPHQHPHALGASARQTWASIWSDIGPMIEQVRVNGRSVGRRDYPLLVEREESSDRIFATFSYAPIRDAGGAVVGVYNTVWDTTRDVVADRRLKVLRELALRMNGAVQVRVACERAVEALASSPQEAPFALLYVVDTARQQAVLAGVTGLEPGGQAAPRVVSLAGDASPWPLGRALVATDEAELRFDNLAQRCPGLLPLAAVHGGSPAPTSALLLPVRTAGSTAAAAMLVLGLNPHLPFTDTYRSFVDLIVEQIAAGIAQARLHEQERERVDRLAELDRAKSQFFANVSHEFRTPLTLLLAPLDELLRRRDRLPPGLGDEVDTAARNARRLLTLVTNLLDFSQIESTRRRAYLAPHDLAALTADIVSHFRSAVERAGLRLTVALAGNLPLVPVDPEMWTKVVSNLLSNALKFTFAGEISIALTALRLHAELVVSDTGVGIPEEELPHVFKRFHRVRGARARTAEGAGIGLSIVQDLIHRMGGQLQVRSRLDKGTSFTIWLPYKSFRQTGEAPEELAVAPPIAAAALADEASRWLPDESVEPAEVQADLLGPPANPRSGQIGRARIVVVDDNADMRDYLRRLLAPRCDVQVAAGAESALALIRSHRPDVVLADVMMPGSDGFALLKTIRGNPALRFLPVVLVTARAGEETAIEGLLAGADDYIAKPFSPRELVARVNAVVDRARADVALRKSEARYRSLFESIDEGFCTIEMLYDEDGRAVDYRFLEANAAFERQTGLRNPVGQRMRTLAPGQEQHWFDIYNHVAVTGEPLRFEHRAEALDRWFSVYAFRTGEPEQRQVAVLFDDVTERKLANEKLSASQRQQAFLLKLSDALRPLADPVSVQAEACRVLGEHLAVDRAYYAEIDESRGEVCVRRDYLRGDSPSVAGTYRLVDYGWSLPIIREGRTIVFADVMQAAMVPDADRPALIKIDIVAHVAVPIVKEGVLVGCFCVSEPAPREWRDEEVELIRETGERTWAAVDLANAQSALRASEDQLRRAISVPRVGVLFFRLDGSIHDANEAFQRMCGYTVAELRTTAHWDVLTAPEFMDATIERASELAQRGETAPYEKQMIRKDGSRWWGLFAPTRLSGSGTESECVEFVFDVTTAKDAQHRLGESERRLKALVTSSWDIVYCVNADWTCAELLHGTLDGVTDPSTSWLENVVPEADRAGIRALVEQAVRQGDVFEFPHGAHVADGQLLNAVTRAVPVRDEQGEVVEWLVTTRI</sequence>
<feature type="modified residue" description="4-aspartylphosphate" evidence="8">
    <location>
        <position position="897"/>
    </location>
</feature>
<keyword evidence="7" id="KW-0378">Hydrolase</keyword>
<dbReference type="InterPro" id="IPR000014">
    <property type="entry name" value="PAS"/>
</dbReference>
<dbReference type="Gene3D" id="3.40.50.180">
    <property type="entry name" value="Methylesterase CheB, C-terminal domain"/>
    <property type="match status" value="1"/>
</dbReference>
<dbReference type="Gene3D" id="1.10.287.130">
    <property type="match status" value="1"/>
</dbReference>
<dbReference type="SMART" id="SM00091">
    <property type="entry name" value="PAS"/>
    <property type="match status" value="2"/>
</dbReference>
<dbReference type="SUPFAM" id="SSF52738">
    <property type="entry name" value="Methylesterase CheB, C-terminal domain"/>
    <property type="match status" value="1"/>
</dbReference>
<dbReference type="InterPro" id="IPR000700">
    <property type="entry name" value="PAS-assoc_C"/>
</dbReference>
<evidence type="ECO:0000259" key="11">
    <source>
        <dbReference type="PROSITE" id="PS50112"/>
    </source>
</evidence>
<dbReference type="SMART" id="SM00388">
    <property type="entry name" value="HisKA"/>
    <property type="match status" value="1"/>
</dbReference>
<evidence type="ECO:0000256" key="2">
    <source>
        <dbReference type="ARBA" id="ARBA00012438"/>
    </source>
</evidence>
<dbReference type="PANTHER" id="PTHR43547">
    <property type="entry name" value="TWO-COMPONENT HISTIDINE KINASE"/>
    <property type="match status" value="1"/>
</dbReference>
<dbReference type="Gene3D" id="3.30.565.10">
    <property type="entry name" value="Histidine kinase-like ATPase, C-terminal domain"/>
    <property type="match status" value="1"/>
</dbReference>
<dbReference type="EC" id="2.7.13.3" evidence="2"/>
<feature type="active site" evidence="7">
    <location>
        <position position="148"/>
    </location>
</feature>
<evidence type="ECO:0000256" key="8">
    <source>
        <dbReference type="PROSITE-ProRule" id="PRU00169"/>
    </source>
</evidence>
<keyword evidence="3 7" id="KW-0145">Chemotaxis</keyword>
<dbReference type="InterPro" id="IPR003594">
    <property type="entry name" value="HATPase_dom"/>
</dbReference>
<keyword evidence="4 8" id="KW-0597">Phosphoprotein</keyword>
<dbReference type="Pfam" id="PF13185">
    <property type="entry name" value="GAF_2"/>
    <property type="match status" value="1"/>
</dbReference>
<dbReference type="NCBIfam" id="TIGR00229">
    <property type="entry name" value="sensory_box"/>
    <property type="match status" value="1"/>
</dbReference>
<dbReference type="PROSITE" id="PS50109">
    <property type="entry name" value="HIS_KIN"/>
    <property type="match status" value="1"/>
</dbReference>
<evidence type="ECO:0000259" key="13">
    <source>
        <dbReference type="PROSITE" id="PS50122"/>
    </source>
</evidence>
<dbReference type="Pfam" id="PF00512">
    <property type="entry name" value="HisKA"/>
    <property type="match status" value="1"/>
</dbReference>
<evidence type="ECO:0000256" key="3">
    <source>
        <dbReference type="ARBA" id="ARBA00022500"/>
    </source>
</evidence>
<evidence type="ECO:0000256" key="1">
    <source>
        <dbReference type="ARBA" id="ARBA00000085"/>
    </source>
</evidence>
<dbReference type="Gene3D" id="3.40.50.2300">
    <property type="match status" value="1"/>
</dbReference>
<dbReference type="SMART" id="SM00448">
    <property type="entry name" value="REC"/>
    <property type="match status" value="1"/>
</dbReference>
<feature type="domain" description="PAC" evidence="12">
    <location>
        <begin position="1348"/>
        <end position="1399"/>
    </location>
</feature>
<dbReference type="SUPFAM" id="SSF47384">
    <property type="entry name" value="Homodimeric domain of signal transducing histidine kinase"/>
    <property type="match status" value="1"/>
</dbReference>
<dbReference type="InterPro" id="IPR003018">
    <property type="entry name" value="GAF"/>
</dbReference>
<feature type="active site" evidence="7">
    <location>
        <position position="59"/>
    </location>
</feature>
<evidence type="ECO:0000256" key="7">
    <source>
        <dbReference type="PROSITE-ProRule" id="PRU00050"/>
    </source>
</evidence>
<dbReference type="CDD" id="cd00130">
    <property type="entry name" value="PAS"/>
    <property type="match status" value="1"/>
</dbReference>
<evidence type="ECO:0000259" key="10">
    <source>
        <dbReference type="PROSITE" id="PS50110"/>
    </source>
</evidence>
<dbReference type="PROSITE" id="PS50110">
    <property type="entry name" value="RESPONSE_REGULATORY"/>
    <property type="match status" value="1"/>
</dbReference>
<evidence type="ECO:0000256" key="6">
    <source>
        <dbReference type="ARBA" id="ARBA00022777"/>
    </source>
</evidence>
<feature type="active site" evidence="7">
    <location>
        <position position="32"/>
    </location>
</feature>
<name>A0ABY6BPP6_9GAMM</name>
<keyword evidence="15" id="KW-1185">Reference proteome</keyword>
<dbReference type="InterPro" id="IPR029016">
    <property type="entry name" value="GAF-like_dom_sf"/>
</dbReference>
<evidence type="ECO:0000313" key="15">
    <source>
        <dbReference type="Proteomes" id="UP001064632"/>
    </source>
</evidence>
<gene>
    <name evidence="14" type="ORF">N4264_13070</name>
</gene>
<dbReference type="Pfam" id="PF13426">
    <property type="entry name" value="PAS_9"/>
    <property type="match status" value="1"/>
</dbReference>
<dbReference type="Pfam" id="PF02518">
    <property type="entry name" value="HATPase_c"/>
    <property type="match status" value="1"/>
</dbReference>
<dbReference type="SMART" id="SM00065">
    <property type="entry name" value="GAF"/>
    <property type="match status" value="2"/>
</dbReference>
<dbReference type="PRINTS" id="PR00344">
    <property type="entry name" value="BCTRLSENSOR"/>
</dbReference>
<dbReference type="InterPro" id="IPR000673">
    <property type="entry name" value="Sig_transdc_resp-reg_Me-estase"/>
</dbReference>
<dbReference type="SMART" id="SM00387">
    <property type="entry name" value="HATPase_c"/>
    <property type="match status" value="1"/>
</dbReference>
<dbReference type="PROSITE" id="PS50112">
    <property type="entry name" value="PAS"/>
    <property type="match status" value="1"/>
</dbReference>
<dbReference type="Pfam" id="PF13188">
    <property type="entry name" value="PAS_8"/>
    <property type="match status" value="1"/>
</dbReference>
<dbReference type="SUPFAM" id="SSF55785">
    <property type="entry name" value="PYP-like sensor domain (PAS domain)"/>
    <property type="match status" value="3"/>
</dbReference>
<feature type="domain" description="Response regulatory" evidence="10">
    <location>
        <begin position="849"/>
        <end position="964"/>
    </location>
</feature>
<dbReference type="PANTHER" id="PTHR43547:SF2">
    <property type="entry name" value="HYBRID SIGNAL TRANSDUCTION HISTIDINE KINASE C"/>
    <property type="match status" value="1"/>
</dbReference>
<dbReference type="Proteomes" id="UP001064632">
    <property type="component" value="Chromosome"/>
</dbReference>
<accession>A0ABY6BPP6</accession>
<proteinExistence type="predicted"/>
<dbReference type="InterPro" id="IPR035909">
    <property type="entry name" value="CheB_C"/>
</dbReference>
<keyword evidence="6" id="KW-0418">Kinase</keyword>
<feature type="domain" description="PAS" evidence="11">
    <location>
        <begin position="1274"/>
        <end position="1316"/>
    </location>
</feature>
<dbReference type="PROSITE" id="PS50113">
    <property type="entry name" value="PAC"/>
    <property type="match status" value="1"/>
</dbReference>
<organism evidence="14 15">
    <name type="scientific">Tahibacter amnicola</name>
    <dbReference type="NCBI Taxonomy" id="2976241"/>
    <lineage>
        <taxon>Bacteria</taxon>
        <taxon>Pseudomonadati</taxon>
        <taxon>Pseudomonadota</taxon>
        <taxon>Gammaproteobacteria</taxon>
        <taxon>Lysobacterales</taxon>
        <taxon>Rhodanobacteraceae</taxon>
        <taxon>Tahibacter</taxon>
    </lineage>
</organism>
<dbReference type="InterPro" id="IPR035965">
    <property type="entry name" value="PAS-like_dom_sf"/>
</dbReference>
<dbReference type="SUPFAM" id="SSF55874">
    <property type="entry name" value="ATPase domain of HSP90 chaperone/DNA topoisomerase II/histidine kinase"/>
    <property type="match status" value="1"/>
</dbReference>
<evidence type="ECO:0000259" key="12">
    <source>
        <dbReference type="PROSITE" id="PS50113"/>
    </source>
</evidence>
<protein>
    <recommendedName>
        <fullName evidence="2">histidine kinase</fullName>
        <ecNumber evidence="2">2.7.13.3</ecNumber>
    </recommendedName>
</protein>
<feature type="domain" description="Histidine kinase" evidence="9">
    <location>
        <begin position="572"/>
        <end position="789"/>
    </location>
</feature>
<evidence type="ECO:0000259" key="9">
    <source>
        <dbReference type="PROSITE" id="PS50109"/>
    </source>
</evidence>
<dbReference type="InterPro" id="IPR003661">
    <property type="entry name" value="HisK_dim/P_dom"/>
</dbReference>
<keyword evidence="5" id="KW-0808">Transferase</keyword>
<dbReference type="SUPFAM" id="SSF52172">
    <property type="entry name" value="CheY-like"/>
    <property type="match status" value="1"/>
</dbReference>
<dbReference type="InterPro" id="IPR004358">
    <property type="entry name" value="Sig_transdc_His_kin-like_C"/>
</dbReference>
<dbReference type="Gene3D" id="3.30.450.40">
    <property type="match status" value="2"/>
</dbReference>
<dbReference type="CDD" id="cd00082">
    <property type="entry name" value="HisKA"/>
    <property type="match status" value="1"/>
</dbReference>
<dbReference type="Pfam" id="PF01339">
    <property type="entry name" value="CheB_methylest"/>
    <property type="match status" value="1"/>
</dbReference>
<dbReference type="Pfam" id="PF00072">
    <property type="entry name" value="Response_reg"/>
    <property type="match status" value="1"/>
</dbReference>
<dbReference type="InterPro" id="IPR005467">
    <property type="entry name" value="His_kinase_dom"/>
</dbReference>
<evidence type="ECO:0000256" key="5">
    <source>
        <dbReference type="ARBA" id="ARBA00022679"/>
    </source>
</evidence>
<evidence type="ECO:0000256" key="4">
    <source>
        <dbReference type="ARBA" id="ARBA00022553"/>
    </source>
</evidence>
<dbReference type="PROSITE" id="PS50122">
    <property type="entry name" value="CHEB"/>
    <property type="match status" value="1"/>
</dbReference>
<dbReference type="InterPro" id="IPR001789">
    <property type="entry name" value="Sig_transdc_resp-reg_receiver"/>
</dbReference>
<reference evidence="14" key="1">
    <citation type="submission" date="2022-09" db="EMBL/GenBank/DDBJ databases">
        <title>Tahibacter sp. nov., isolated from a fresh water.</title>
        <authorList>
            <person name="Baek J.H."/>
            <person name="Lee J.K."/>
            <person name="Kim J.M."/>
            <person name="Jeon C.O."/>
        </authorList>
    </citation>
    <scope>NUCLEOTIDE SEQUENCE</scope>
    <source>
        <strain evidence="14">W38</strain>
    </source>
</reference>
<dbReference type="InterPro" id="IPR036890">
    <property type="entry name" value="HATPase_C_sf"/>
</dbReference>
<dbReference type="EMBL" id="CP104694">
    <property type="protein sequence ID" value="UXI70526.1"/>
    <property type="molecule type" value="Genomic_DNA"/>
</dbReference>
<dbReference type="InterPro" id="IPR011006">
    <property type="entry name" value="CheY-like_superfamily"/>
</dbReference>
<evidence type="ECO:0000313" key="14">
    <source>
        <dbReference type="EMBL" id="UXI70526.1"/>
    </source>
</evidence>